<comment type="cofactor">
    <cofactor evidence="1">
        <name>pyridoxal 5'-phosphate</name>
        <dbReference type="ChEBI" id="CHEBI:597326"/>
    </cofactor>
</comment>
<dbReference type="GO" id="GO:0008483">
    <property type="term" value="F:transaminase activity"/>
    <property type="evidence" value="ECO:0007669"/>
    <property type="project" value="UniProtKB-KW"/>
</dbReference>
<protein>
    <recommendedName>
        <fullName evidence="2">8-amino-7-oxononanoate synthase</fullName>
    </recommendedName>
    <alternativeName>
        <fullName evidence="4">Alpha-oxoamine synthase</fullName>
    </alternativeName>
</protein>
<dbReference type="InterPro" id="IPR050087">
    <property type="entry name" value="AON_synthase_class-II"/>
</dbReference>
<feature type="domain" description="Aminotransferase class I/classII large" evidence="5">
    <location>
        <begin position="35"/>
        <end position="316"/>
    </location>
</feature>
<dbReference type="InterPro" id="IPR015422">
    <property type="entry name" value="PyrdxlP-dep_Trfase_small"/>
</dbReference>
<dbReference type="AlphaFoldDB" id="A0A936ZCN3"/>
<evidence type="ECO:0000313" key="6">
    <source>
        <dbReference type="EMBL" id="MBL0407381.1"/>
    </source>
</evidence>
<evidence type="ECO:0000256" key="2">
    <source>
        <dbReference type="ARBA" id="ARBA00016004"/>
    </source>
</evidence>
<name>A0A936ZCN3_9HYPH</name>
<comment type="caution">
    <text evidence="6">The sequence shown here is derived from an EMBL/GenBank/DDBJ whole genome shotgun (WGS) entry which is preliminary data.</text>
</comment>
<dbReference type="InterPro" id="IPR004839">
    <property type="entry name" value="Aminotransferase_I/II_large"/>
</dbReference>
<keyword evidence="7" id="KW-1185">Reference proteome</keyword>
<evidence type="ECO:0000256" key="4">
    <source>
        <dbReference type="ARBA" id="ARBA00031658"/>
    </source>
</evidence>
<keyword evidence="6" id="KW-0032">Aminotransferase</keyword>
<keyword evidence="3" id="KW-0808">Transferase</keyword>
<dbReference type="RefSeq" id="WP_202064586.1">
    <property type="nucleotide sequence ID" value="NZ_JAEQMY010000079.1"/>
</dbReference>
<organism evidence="6 7">
    <name type="scientific">Microvirga aerilata</name>
    <dbReference type="NCBI Taxonomy" id="670292"/>
    <lineage>
        <taxon>Bacteria</taxon>
        <taxon>Pseudomonadati</taxon>
        <taxon>Pseudomonadota</taxon>
        <taxon>Alphaproteobacteria</taxon>
        <taxon>Hyphomicrobiales</taxon>
        <taxon>Methylobacteriaceae</taxon>
        <taxon>Microvirga</taxon>
    </lineage>
</organism>
<dbReference type="EMBL" id="JAEQMY010000079">
    <property type="protein sequence ID" value="MBL0407381.1"/>
    <property type="molecule type" value="Genomic_DNA"/>
</dbReference>
<dbReference type="InterPro" id="IPR015424">
    <property type="entry name" value="PyrdxlP-dep_Trfase"/>
</dbReference>
<dbReference type="GO" id="GO:0030170">
    <property type="term" value="F:pyridoxal phosphate binding"/>
    <property type="evidence" value="ECO:0007669"/>
    <property type="project" value="InterPro"/>
</dbReference>
<accession>A0A936ZCN3</accession>
<sequence length="354" mass="37871">MIDFTSSLYLGLRHPSSALGSWDTLTLGKPASLEEPPGAAALANALARLQGQPAAVLLPSTLHLFWDFLHFLKHQGRMAVLLDAGAYPIARWAAEAVWGRSVHMFAHHDVQALATLAVQVARGGHRPVILADGYCPTCNQPAPLQAFAEIAAAHGGWLVLDDTQGVGVLGSNPTSDRPYGTGGGGSMHWQGVGVSNVVVGASLAKAFGAPAAVLAGPRPLLQRFMHESRTRLHCSPLSVAVITAAHEALRWASIWGDFARHRLVALARRLRERLAQVGLAPVGELPFPVQSFPVRSRAEALRLQSDLLHGGVRVLLTSGWGRDKVKLTFIVTATHREYDIDHVARMLAGHLLAA</sequence>
<evidence type="ECO:0000313" key="7">
    <source>
        <dbReference type="Proteomes" id="UP000605848"/>
    </source>
</evidence>
<proteinExistence type="predicted"/>
<dbReference type="Gene3D" id="3.40.640.10">
    <property type="entry name" value="Type I PLP-dependent aspartate aminotransferase-like (Major domain)"/>
    <property type="match status" value="1"/>
</dbReference>
<gene>
    <name evidence="6" type="ORF">JKG68_26025</name>
</gene>
<evidence type="ECO:0000256" key="1">
    <source>
        <dbReference type="ARBA" id="ARBA00001933"/>
    </source>
</evidence>
<evidence type="ECO:0000259" key="5">
    <source>
        <dbReference type="Pfam" id="PF00155"/>
    </source>
</evidence>
<reference evidence="6" key="1">
    <citation type="submission" date="2021-01" db="EMBL/GenBank/DDBJ databases">
        <title>Microvirga sp.</title>
        <authorList>
            <person name="Kim M.K."/>
        </authorList>
    </citation>
    <scope>NUCLEOTIDE SEQUENCE</scope>
    <source>
        <strain evidence="6">5420S-16</strain>
    </source>
</reference>
<evidence type="ECO:0000256" key="3">
    <source>
        <dbReference type="ARBA" id="ARBA00022679"/>
    </source>
</evidence>
<dbReference type="PANTHER" id="PTHR13693">
    <property type="entry name" value="CLASS II AMINOTRANSFERASE/8-AMINO-7-OXONONANOATE SYNTHASE"/>
    <property type="match status" value="1"/>
</dbReference>
<dbReference type="InterPro" id="IPR015421">
    <property type="entry name" value="PyrdxlP-dep_Trfase_major"/>
</dbReference>
<dbReference type="Pfam" id="PF00155">
    <property type="entry name" value="Aminotran_1_2"/>
    <property type="match status" value="1"/>
</dbReference>
<dbReference type="SUPFAM" id="SSF53383">
    <property type="entry name" value="PLP-dependent transferases"/>
    <property type="match status" value="1"/>
</dbReference>
<dbReference type="Gene3D" id="3.90.1150.10">
    <property type="entry name" value="Aspartate Aminotransferase, domain 1"/>
    <property type="match status" value="1"/>
</dbReference>
<dbReference type="Proteomes" id="UP000605848">
    <property type="component" value="Unassembled WGS sequence"/>
</dbReference>